<gene>
    <name evidence="2" type="ORF">SK128_018242</name>
</gene>
<evidence type="ECO:0000313" key="3">
    <source>
        <dbReference type="Proteomes" id="UP001381693"/>
    </source>
</evidence>
<dbReference type="EMBL" id="JAXCGZ010019136">
    <property type="protein sequence ID" value="KAK7066555.1"/>
    <property type="molecule type" value="Genomic_DNA"/>
</dbReference>
<feature type="region of interest" description="Disordered" evidence="1">
    <location>
        <begin position="981"/>
        <end position="1055"/>
    </location>
</feature>
<sequence length="1055" mass="117585">MTDKTRQWWNVSSLESTSTLPKAQVLSGLNEHPQAKESEIPHYQVHASVVKQEPLSLGPSYPIHSPGVGPLNTSSIKTEPVTNVKDEPGSYIERALIKGEFPYEFNWEDNRVKLEHQVARPCENGGLFKDSKVHSPCKLISDDFKRFFQQHKQYKCESNRPRPNYHDIYTRQIYKPTGAARLWWNDDVERALIKRRGAYLMTKRKDKVPIEVKLERLWNFEVAKDEVRWTIAKSKWKAGHGGNGAKEQSYSSDGVNDGASCSTQNNRHYIPNVSSGPLTERHEKIPAVSLGEESREKTTNLSGKKIPSCDRVEDIITDEIEVIPQSRDNIEVLTVEDDDDDVEMRGSDDDDDVKIISDGEDDVMFIQKKPGEVTFIVQVQGRFVRMNRKRKLCVTFNNTAKQYRIDISNSGTAASPGPIRNMNVTDENHDEDRLLSGRCNDECVEAGNTRADNGNVDDVEDGDISAENGHVVEIEAEDVGDENGNTDGAEARDVGYENGSTAEVEVGDVGDKNVGTKVVEAGNVENRNGSTKTFENGAAANKGTNEHINITVEHEDQESVCLENRVVEVIRIDDVSNTKESAYLGRYLSDENEEAKTISDFTHRDTDEDDVLVIENGNGSIKKFENGVTNNESINGHKNITYVLEDQKGVSLENKDEIRIENVSNTNESVLLKRNLSSDNAHHDSDDVSVIENENNYERSYEKGRRDSGNYDKVTVLSEGCCSSPGDVVFVGGIRDEIIMASNDESKHILDTDVEEILVEKPNLLCSSGSFPAVTSLNSGVVNVGSPKKCKASEIVISKSNESCHVNFEQKVVYASGGKEKSALTETKAYDDSQSILTLSSSDESDVSSSPCMWKDCRRVQNSCAKNTLEIEFEEIDIRETFSPPVEVNECKPPNLTPECQDIVDDDIKIDLEMVNLAKKQQNEIAVRPCSVGYTAMALRSSQNNLPQVHCKKRRRTSLAANEAKYTTSKVQECVNEEDSKNDTNICLHSPTSPSHSPKEKVVSQTNIKSIPLTHKAQQYNNEEALQNNVKTNPQSSTSSSPPTFPYNIRARSKR</sequence>
<feature type="compositionally biased region" description="Polar residues" evidence="1">
    <location>
        <begin position="1016"/>
        <end position="1035"/>
    </location>
</feature>
<feature type="compositionally biased region" description="Polar residues" evidence="1">
    <location>
        <begin position="983"/>
        <end position="996"/>
    </location>
</feature>
<dbReference type="Proteomes" id="UP001381693">
    <property type="component" value="Unassembled WGS sequence"/>
</dbReference>
<comment type="caution">
    <text evidence="2">The sequence shown here is derived from an EMBL/GenBank/DDBJ whole genome shotgun (WGS) entry which is preliminary data.</text>
</comment>
<name>A0AAN8WHW8_HALRR</name>
<feature type="region of interest" description="Disordered" evidence="1">
    <location>
        <begin position="238"/>
        <end position="281"/>
    </location>
</feature>
<proteinExistence type="predicted"/>
<dbReference type="AlphaFoldDB" id="A0AAN8WHW8"/>
<evidence type="ECO:0000256" key="1">
    <source>
        <dbReference type="SAM" id="MobiDB-lite"/>
    </source>
</evidence>
<reference evidence="2 3" key="1">
    <citation type="submission" date="2023-11" db="EMBL/GenBank/DDBJ databases">
        <title>Halocaridina rubra genome assembly.</title>
        <authorList>
            <person name="Smith C."/>
        </authorList>
    </citation>
    <scope>NUCLEOTIDE SEQUENCE [LARGE SCALE GENOMIC DNA]</scope>
    <source>
        <strain evidence="2">EP-1</strain>
        <tissue evidence="2">Whole</tissue>
    </source>
</reference>
<organism evidence="2 3">
    <name type="scientific">Halocaridina rubra</name>
    <name type="common">Hawaiian red shrimp</name>
    <dbReference type="NCBI Taxonomy" id="373956"/>
    <lineage>
        <taxon>Eukaryota</taxon>
        <taxon>Metazoa</taxon>
        <taxon>Ecdysozoa</taxon>
        <taxon>Arthropoda</taxon>
        <taxon>Crustacea</taxon>
        <taxon>Multicrustacea</taxon>
        <taxon>Malacostraca</taxon>
        <taxon>Eumalacostraca</taxon>
        <taxon>Eucarida</taxon>
        <taxon>Decapoda</taxon>
        <taxon>Pleocyemata</taxon>
        <taxon>Caridea</taxon>
        <taxon>Atyoidea</taxon>
        <taxon>Atyidae</taxon>
        <taxon>Halocaridina</taxon>
    </lineage>
</organism>
<accession>A0AAN8WHW8</accession>
<feature type="compositionally biased region" description="Polar residues" evidence="1">
    <location>
        <begin position="246"/>
        <end position="277"/>
    </location>
</feature>
<protein>
    <submittedName>
        <fullName evidence="2">Uncharacterized protein</fullName>
    </submittedName>
</protein>
<keyword evidence="3" id="KW-1185">Reference proteome</keyword>
<evidence type="ECO:0000313" key="2">
    <source>
        <dbReference type="EMBL" id="KAK7066555.1"/>
    </source>
</evidence>